<dbReference type="Pfam" id="PF01946">
    <property type="entry name" value="Thi4"/>
    <property type="match status" value="1"/>
</dbReference>
<dbReference type="AlphaFoldDB" id="D8GQ14"/>
<proteinExistence type="predicted"/>
<dbReference type="EMBL" id="CP001666">
    <property type="protein sequence ID" value="ADK16105.1"/>
    <property type="molecule type" value="Genomic_DNA"/>
</dbReference>
<gene>
    <name evidence="1" type="ordered locus">CLJU_c30570</name>
</gene>
<dbReference type="InterPro" id="IPR036188">
    <property type="entry name" value="FAD/NAD-bd_sf"/>
</dbReference>
<dbReference type="KEGG" id="clj:CLJU_c30570"/>
<evidence type="ECO:0000313" key="2">
    <source>
        <dbReference type="Proteomes" id="UP000001656"/>
    </source>
</evidence>
<evidence type="ECO:0000313" key="1">
    <source>
        <dbReference type="EMBL" id="ADK16105.1"/>
    </source>
</evidence>
<dbReference type="HOGENOM" id="CLU_3342260_0_0_9"/>
<reference evidence="1 2" key="1">
    <citation type="journal article" date="2010" name="Proc. Natl. Acad. Sci. U.S.A.">
        <title>Clostridium ljungdahlii represents a microbial production platform based on syngas.</title>
        <authorList>
            <person name="Kopke M."/>
            <person name="Held C."/>
            <person name="Hujer S."/>
            <person name="Liesegang H."/>
            <person name="Wiezer A."/>
            <person name="Wollherr A."/>
            <person name="Ehrenreich A."/>
            <person name="Liebl W."/>
            <person name="Gottschalk G."/>
            <person name="Durre P."/>
        </authorList>
    </citation>
    <scope>NUCLEOTIDE SEQUENCE [LARGE SCALE GENOMIC DNA]</scope>
    <source>
        <strain evidence="2">ATCC 55383 / DSM 13528 / PETC</strain>
    </source>
</reference>
<dbReference type="Gene3D" id="3.50.50.60">
    <property type="entry name" value="FAD/NAD(P)-binding domain"/>
    <property type="match status" value="1"/>
</dbReference>
<sequence length="37" mass="4271">MITVEDVIVKDKRISSLVINWASVEKTRMPIDPIMIE</sequence>
<protein>
    <submittedName>
        <fullName evidence="1">Uncharacterized protein</fullName>
    </submittedName>
</protein>
<dbReference type="Proteomes" id="UP000001656">
    <property type="component" value="Chromosome"/>
</dbReference>
<accession>D8GQ14</accession>
<name>D8GQ14_CLOLD</name>
<organism evidence="1 2">
    <name type="scientific">Clostridium ljungdahlii (strain ATCC 55383 / DSM 13528 / PETC)</name>
    <dbReference type="NCBI Taxonomy" id="748727"/>
    <lineage>
        <taxon>Bacteria</taxon>
        <taxon>Bacillati</taxon>
        <taxon>Bacillota</taxon>
        <taxon>Clostridia</taxon>
        <taxon>Eubacteriales</taxon>
        <taxon>Clostridiaceae</taxon>
        <taxon>Clostridium</taxon>
    </lineage>
</organism>